<sequence length="360" mass="41104">MRRTKQPKQEGGDLLGQGVYGCAFTPPLKCRGKAKNPTNIVQKRVGKITSLQDATFEYNISQRLRAIPLATNYFVLSDDICTPDIRTAQDEKDIAKCIPLKQRRLPDFKQLSMPFGGTPLYNAKFIVAKFDIFEFAKHILEAGSLLLLSGIVHTDLHMGNILVDSFNVPRVIDFGMAIVPSLLTSEIVDSVQHPPDFKFYQEPPEVSLMWAIKAEIADRDTPAEIIKQKTIFNDIQVFFGKSPQEMAAELEAFWIVSKSLQARNYMDFLKTYWPQYDAWTIGSNLVYLLKMLSFYPSFQQNPTYSKNKQLLEGVIKKLVEINPQKRYDAIQALNELDAESYVLKTYASEWLSARKNHQMQ</sequence>
<dbReference type="InterPro" id="IPR000719">
    <property type="entry name" value="Prot_kinase_dom"/>
</dbReference>
<accession>A0A6C0IF42</accession>
<dbReference type="PROSITE" id="PS50011">
    <property type="entry name" value="PROTEIN_KINASE_DOM"/>
    <property type="match status" value="1"/>
</dbReference>
<dbReference type="GO" id="GO:0005524">
    <property type="term" value="F:ATP binding"/>
    <property type="evidence" value="ECO:0007669"/>
    <property type="project" value="InterPro"/>
</dbReference>
<dbReference type="EMBL" id="MN740152">
    <property type="protein sequence ID" value="QHT90133.1"/>
    <property type="molecule type" value="Genomic_DNA"/>
</dbReference>
<dbReference type="SMART" id="SM00220">
    <property type="entry name" value="S_TKc"/>
    <property type="match status" value="1"/>
</dbReference>
<reference evidence="2" key="1">
    <citation type="journal article" date="2020" name="Nature">
        <title>Giant virus diversity and host interactions through global metagenomics.</title>
        <authorList>
            <person name="Schulz F."/>
            <person name="Roux S."/>
            <person name="Paez-Espino D."/>
            <person name="Jungbluth S."/>
            <person name="Walsh D.A."/>
            <person name="Denef V.J."/>
            <person name="McMahon K.D."/>
            <person name="Konstantinidis K.T."/>
            <person name="Eloe-Fadrosh E.A."/>
            <person name="Kyrpides N.C."/>
            <person name="Woyke T."/>
        </authorList>
    </citation>
    <scope>NUCLEOTIDE SEQUENCE</scope>
    <source>
        <strain evidence="2">GVMAG-M-3300023184-62</strain>
    </source>
</reference>
<dbReference type="InterPro" id="IPR011009">
    <property type="entry name" value="Kinase-like_dom_sf"/>
</dbReference>
<organism evidence="2">
    <name type="scientific">viral metagenome</name>
    <dbReference type="NCBI Taxonomy" id="1070528"/>
    <lineage>
        <taxon>unclassified sequences</taxon>
        <taxon>metagenomes</taxon>
        <taxon>organismal metagenomes</taxon>
    </lineage>
</organism>
<name>A0A6C0IF42_9ZZZZ</name>
<dbReference type="Gene3D" id="1.10.510.10">
    <property type="entry name" value="Transferase(Phosphotransferase) domain 1"/>
    <property type="match status" value="1"/>
</dbReference>
<evidence type="ECO:0000259" key="1">
    <source>
        <dbReference type="PROSITE" id="PS50011"/>
    </source>
</evidence>
<dbReference type="AlphaFoldDB" id="A0A6C0IF42"/>
<dbReference type="SUPFAM" id="SSF56112">
    <property type="entry name" value="Protein kinase-like (PK-like)"/>
    <property type="match status" value="1"/>
</dbReference>
<feature type="domain" description="Protein kinase" evidence="1">
    <location>
        <begin position="9"/>
        <end position="342"/>
    </location>
</feature>
<evidence type="ECO:0000313" key="2">
    <source>
        <dbReference type="EMBL" id="QHT90133.1"/>
    </source>
</evidence>
<proteinExistence type="predicted"/>
<protein>
    <recommendedName>
        <fullName evidence="1">Protein kinase domain-containing protein</fullName>
    </recommendedName>
</protein>
<dbReference type="GO" id="GO:0004672">
    <property type="term" value="F:protein kinase activity"/>
    <property type="evidence" value="ECO:0007669"/>
    <property type="project" value="InterPro"/>
</dbReference>